<name>A0A9W9AK74_9AGAR</name>
<dbReference type="InterPro" id="IPR022812">
    <property type="entry name" value="Dynamin"/>
</dbReference>
<dbReference type="Proteomes" id="UP001150266">
    <property type="component" value="Unassembled WGS sequence"/>
</dbReference>
<dbReference type="Pfam" id="PF01031">
    <property type="entry name" value="Dynamin_M"/>
    <property type="match status" value="1"/>
</dbReference>
<dbReference type="SMART" id="SM00302">
    <property type="entry name" value="GED"/>
    <property type="match status" value="1"/>
</dbReference>
<dbReference type="GO" id="GO:0003924">
    <property type="term" value="F:GTPase activity"/>
    <property type="evidence" value="ECO:0007669"/>
    <property type="project" value="InterPro"/>
</dbReference>
<dbReference type="GO" id="GO:0005874">
    <property type="term" value="C:microtubule"/>
    <property type="evidence" value="ECO:0007669"/>
    <property type="project" value="TreeGrafter"/>
</dbReference>
<evidence type="ECO:0000256" key="1">
    <source>
        <dbReference type="ARBA" id="ARBA00022741"/>
    </source>
</evidence>
<feature type="compositionally biased region" description="Polar residues" evidence="3">
    <location>
        <begin position="1"/>
        <end position="25"/>
    </location>
</feature>
<evidence type="ECO:0000313" key="6">
    <source>
        <dbReference type="EMBL" id="KAJ4482537.1"/>
    </source>
</evidence>
<reference evidence="6" key="1">
    <citation type="submission" date="2022-08" db="EMBL/GenBank/DDBJ databases">
        <title>A Global Phylogenomic Analysis of the Shiitake Genus Lentinula.</title>
        <authorList>
            <consortium name="DOE Joint Genome Institute"/>
            <person name="Sierra-Patev S."/>
            <person name="Min B."/>
            <person name="Naranjo-Ortiz M."/>
            <person name="Looney B."/>
            <person name="Konkel Z."/>
            <person name="Slot J.C."/>
            <person name="Sakamoto Y."/>
            <person name="Steenwyk J.L."/>
            <person name="Rokas A."/>
            <person name="Carro J."/>
            <person name="Camarero S."/>
            <person name="Ferreira P."/>
            <person name="Molpeceres G."/>
            <person name="Ruiz-Duenas F.J."/>
            <person name="Serrano A."/>
            <person name="Henrissat B."/>
            <person name="Drula E."/>
            <person name="Hughes K.W."/>
            <person name="Mata J.L."/>
            <person name="Ishikawa N.K."/>
            <person name="Vargas-Isla R."/>
            <person name="Ushijima S."/>
            <person name="Smith C.A."/>
            <person name="Ahrendt S."/>
            <person name="Andreopoulos W."/>
            <person name="He G."/>
            <person name="Labutti K."/>
            <person name="Lipzen A."/>
            <person name="Ng V."/>
            <person name="Riley R."/>
            <person name="Sandor L."/>
            <person name="Barry K."/>
            <person name="Martinez A.T."/>
            <person name="Xiao Y."/>
            <person name="Gibbons J.G."/>
            <person name="Terashima K."/>
            <person name="Grigoriev I.V."/>
            <person name="Hibbett D.S."/>
        </authorList>
    </citation>
    <scope>NUCLEOTIDE SEQUENCE</scope>
    <source>
        <strain evidence="6">JLM2183</strain>
    </source>
</reference>
<dbReference type="Pfam" id="PF00350">
    <property type="entry name" value="Dynamin_N"/>
    <property type="match status" value="1"/>
</dbReference>
<evidence type="ECO:0000259" key="5">
    <source>
        <dbReference type="PROSITE" id="PS51718"/>
    </source>
</evidence>
<keyword evidence="1" id="KW-0547">Nucleotide-binding</keyword>
<proteinExistence type="predicted"/>
<dbReference type="InterPro" id="IPR020850">
    <property type="entry name" value="GED_dom"/>
</dbReference>
<feature type="domain" description="GED" evidence="4">
    <location>
        <begin position="684"/>
        <end position="776"/>
    </location>
</feature>
<dbReference type="SMART" id="SM00053">
    <property type="entry name" value="DYNc"/>
    <property type="match status" value="1"/>
</dbReference>
<dbReference type="AlphaFoldDB" id="A0A9W9AK74"/>
<dbReference type="InterPro" id="IPR000375">
    <property type="entry name" value="Dynamin_stalk"/>
</dbReference>
<evidence type="ECO:0000259" key="4">
    <source>
        <dbReference type="PROSITE" id="PS51388"/>
    </source>
</evidence>
<dbReference type="PANTHER" id="PTHR11566">
    <property type="entry name" value="DYNAMIN"/>
    <property type="match status" value="1"/>
</dbReference>
<dbReference type="OrthoDB" id="5061070at2759"/>
<keyword evidence="6" id="KW-0378">Hydrolase</keyword>
<dbReference type="PANTHER" id="PTHR11566:SF131">
    <property type="entry name" value="GTPASE, PUTATIVE (AFU_ORTHOLOGUE AFUA_6G07630)-RELATED"/>
    <property type="match status" value="1"/>
</dbReference>
<keyword evidence="7" id="KW-1185">Reference proteome</keyword>
<dbReference type="InterPro" id="IPR030381">
    <property type="entry name" value="G_DYNAMIN_dom"/>
</dbReference>
<dbReference type="GO" id="GO:0031623">
    <property type="term" value="P:receptor internalization"/>
    <property type="evidence" value="ECO:0007669"/>
    <property type="project" value="TreeGrafter"/>
</dbReference>
<dbReference type="GO" id="GO:0008017">
    <property type="term" value="F:microtubule binding"/>
    <property type="evidence" value="ECO:0007669"/>
    <property type="project" value="TreeGrafter"/>
</dbReference>
<dbReference type="CDD" id="cd08771">
    <property type="entry name" value="DLP_1"/>
    <property type="match status" value="1"/>
</dbReference>
<dbReference type="Gene3D" id="3.40.50.300">
    <property type="entry name" value="P-loop containing nucleotide triphosphate hydrolases"/>
    <property type="match status" value="1"/>
</dbReference>
<feature type="domain" description="Dynamin-type G" evidence="5">
    <location>
        <begin position="62"/>
        <end position="371"/>
    </location>
</feature>
<dbReference type="InterPro" id="IPR045063">
    <property type="entry name" value="Dynamin_N"/>
</dbReference>
<dbReference type="PROSITE" id="PS51718">
    <property type="entry name" value="G_DYNAMIN_2"/>
    <property type="match status" value="1"/>
</dbReference>
<dbReference type="PRINTS" id="PR00195">
    <property type="entry name" value="DYNAMIN"/>
</dbReference>
<evidence type="ECO:0000313" key="7">
    <source>
        <dbReference type="Proteomes" id="UP001150266"/>
    </source>
</evidence>
<dbReference type="GO" id="GO:0005525">
    <property type="term" value="F:GTP binding"/>
    <property type="evidence" value="ECO:0007669"/>
    <property type="project" value="InterPro"/>
</dbReference>
<gene>
    <name evidence="6" type="ORF">J3R30DRAFT_3855533</name>
</gene>
<evidence type="ECO:0000256" key="2">
    <source>
        <dbReference type="ARBA" id="ARBA00023134"/>
    </source>
</evidence>
<dbReference type="GO" id="GO:0005886">
    <property type="term" value="C:plasma membrane"/>
    <property type="evidence" value="ECO:0007669"/>
    <property type="project" value="TreeGrafter"/>
</dbReference>
<dbReference type="PROSITE" id="PS51388">
    <property type="entry name" value="GED"/>
    <property type="match status" value="1"/>
</dbReference>
<organism evidence="6 7">
    <name type="scientific">Lentinula aciculospora</name>
    <dbReference type="NCBI Taxonomy" id="153920"/>
    <lineage>
        <taxon>Eukaryota</taxon>
        <taxon>Fungi</taxon>
        <taxon>Dikarya</taxon>
        <taxon>Basidiomycota</taxon>
        <taxon>Agaricomycotina</taxon>
        <taxon>Agaricomycetes</taxon>
        <taxon>Agaricomycetidae</taxon>
        <taxon>Agaricales</taxon>
        <taxon>Marasmiineae</taxon>
        <taxon>Omphalotaceae</taxon>
        <taxon>Lentinula</taxon>
    </lineage>
</organism>
<dbReference type="Pfam" id="PF02212">
    <property type="entry name" value="GED"/>
    <property type="match status" value="1"/>
</dbReference>
<accession>A0A9W9AK74</accession>
<dbReference type="InterPro" id="IPR001401">
    <property type="entry name" value="Dynamin_GTPase"/>
</dbReference>
<dbReference type="SUPFAM" id="SSF52540">
    <property type="entry name" value="P-loop containing nucleoside triphosphate hydrolases"/>
    <property type="match status" value="1"/>
</dbReference>
<dbReference type="InterPro" id="IPR027417">
    <property type="entry name" value="P-loop_NTPase"/>
</dbReference>
<dbReference type="InterPro" id="IPR003130">
    <property type="entry name" value="GED"/>
</dbReference>
<comment type="caution">
    <text evidence="6">The sequence shown here is derived from an EMBL/GenBank/DDBJ whole genome shotgun (WGS) entry which is preliminary data.</text>
</comment>
<dbReference type="Gene3D" id="1.20.120.1240">
    <property type="entry name" value="Dynamin, middle domain"/>
    <property type="match status" value="1"/>
</dbReference>
<dbReference type="GO" id="GO:0005737">
    <property type="term" value="C:cytoplasm"/>
    <property type="evidence" value="ECO:0007669"/>
    <property type="project" value="TreeGrafter"/>
</dbReference>
<keyword evidence="2" id="KW-0342">GTP-binding</keyword>
<feature type="region of interest" description="Disordered" evidence="3">
    <location>
        <begin position="1"/>
        <end position="36"/>
    </location>
</feature>
<dbReference type="EMBL" id="JAOTPV010000005">
    <property type="protein sequence ID" value="KAJ4482537.1"/>
    <property type="molecule type" value="Genomic_DNA"/>
</dbReference>
<protein>
    <submittedName>
        <fullName evidence="6">P-loop containing nucleoside triphosphate hydrolase protein</fullName>
    </submittedName>
</protein>
<sequence length="776" mass="87776">MSSVSTPDTYDSASHTGSTSASNPRTPSPGVGLSNAHDQLGQKRRYALDLVHRLQNTGVQTDIDLPQIAVIGNQSAGKSSLIEAISGITLPRATGTCTRCPTECRLTNVAASMPWKCVVSIRTITDSTGQHLGQVRNELFGEVIFDKLEVKDRIRRAQRAILNPHIPRSQILAGDDELDDGRTLSFSSNYVSLQISGPDVADLSFCDLPGLIRSTKEGSTNDIALVESLVVSYIKKPSCIILLTVSCETDPQNQGALQLARDHDPQGLRTVGVLTKPDRISEGDDEDWVRFVKNEGDYKLLHNWFCVRQPNSSELKTGITWQEARNKENQFFAATAAWRDLDPMYQRYLRTGNLVERLSGILSDLISKRLPEIHNELQQLIQKTREDLNKLPKEPSQDPLSDISVMIHGFGVDLSKILEGISEPDGLLQCIRPARETFKEEIRKTAPEFRPYEKKYALQRSMPRFWFLDNEESVQCQDQKEGDDTDFKGIYIDEVDRRIQGARTRELPGKCPYVVEEWFIQQITKHWSTPSQRLCQIVHRTTLGHVLRLVEDHFSEFGQGLLERQIKIIITEHMEDRFEATKNRIEWLLSLEHRPFTMNTHYLSYYKGKFLSYYKGCRVQDLNPELNIAFRTLDSNRQSIGIHGSSPKENTANEVLAGLAKLGISDLQAIDLVKLLPADAMEQALDIMAEVRAYFQVAYKRFVDNVPLVIDHEMVRGFERDLLRTLSLRLGIYGPDGLAICKQLAQESPQVAARREELSKKLERMKAGGDELSRIF</sequence>
<evidence type="ECO:0000256" key="3">
    <source>
        <dbReference type="SAM" id="MobiDB-lite"/>
    </source>
</evidence>